<reference evidence="1 2" key="1">
    <citation type="submission" date="2018-06" db="EMBL/GenBank/DDBJ databases">
        <title>Genomic Encyclopedia of Type Strains, Phase IV (KMG-IV): sequencing the most valuable type-strain genomes for metagenomic binning, comparative biology and taxonomic classification.</title>
        <authorList>
            <person name="Goeker M."/>
        </authorList>
    </citation>
    <scope>NUCLEOTIDE SEQUENCE [LARGE SCALE GENOMIC DNA]</scope>
    <source>
        <strain evidence="1 2">DSM 25520</strain>
    </source>
</reference>
<dbReference type="RefSeq" id="WP_113935042.1">
    <property type="nucleotide sequence ID" value="NZ_JACCEU010000013.1"/>
</dbReference>
<name>A0A366H170_9BURK</name>
<dbReference type="EMBL" id="QNRQ01000017">
    <property type="protein sequence ID" value="RBP35462.1"/>
    <property type="molecule type" value="Genomic_DNA"/>
</dbReference>
<accession>A0A366H170</accession>
<dbReference type="OrthoDB" id="8859465at2"/>
<sequence length="74" mass="8173">MNHTMPSDDYDIAVAKLTQLDALLLSITADGFDSYEGLNRKLRHDMLWLASDLASEAHGRMVRHLTGPAETTAC</sequence>
<gene>
    <name evidence="1" type="ORF">DFR37_11766</name>
</gene>
<proteinExistence type="predicted"/>
<keyword evidence="2" id="KW-1185">Reference proteome</keyword>
<evidence type="ECO:0000313" key="2">
    <source>
        <dbReference type="Proteomes" id="UP000253628"/>
    </source>
</evidence>
<comment type="caution">
    <text evidence="1">The sequence shown here is derived from an EMBL/GenBank/DDBJ whole genome shotgun (WGS) entry which is preliminary data.</text>
</comment>
<dbReference type="AlphaFoldDB" id="A0A366H170"/>
<protein>
    <submittedName>
        <fullName evidence="1">Uncharacterized protein</fullName>
    </submittedName>
</protein>
<organism evidence="1 2">
    <name type="scientific">Eoetvoesiella caeni</name>
    <dbReference type="NCBI Taxonomy" id="645616"/>
    <lineage>
        <taxon>Bacteria</taxon>
        <taxon>Pseudomonadati</taxon>
        <taxon>Pseudomonadota</taxon>
        <taxon>Betaproteobacteria</taxon>
        <taxon>Burkholderiales</taxon>
        <taxon>Alcaligenaceae</taxon>
        <taxon>Eoetvoesiella</taxon>
    </lineage>
</organism>
<dbReference type="Proteomes" id="UP000253628">
    <property type="component" value="Unassembled WGS sequence"/>
</dbReference>
<evidence type="ECO:0000313" key="1">
    <source>
        <dbReference type="EMBL" id="RBP35462.1"/>
    </source>
</evidence>